<dbReference type="Proteomes" id="UP001163266">
    <property type="component" value="Chromosome"/>
</dbReference>
<protein>
    <submittedName>
        <fullName evidence="2">DUF2235 domain-containing protein</fullName>
    </submittedName>
</protein>
<organism evidence="2 3">
    <name type="scientific">Caldimonas aquatica</name>
    <dbReference type="NCBI Taxonomy" id="376175"/>
    <lineage>
        <taxon>Bacteria</taxon>
        <taxon>Pseudomonadati</taxon>
        <taxon>Pseudomonadota</taxon>
        <taxon>Betaproteobacteria</taxon>
        <taxon>Burkholderiales</taxon>
        <taxon>Sphaerotilaceae</taxon>
        <taxon>Caldimonas</taxon>
    </lineage>
</organism>
<sequence>MGLASSALISHGHGDWADAEVSMRVPPGIKCTHLVSAHEVRRSFPLDSVCVGEQLPPGCQEIVFPGVHSDVGGGYAPGEQGRGTDPQGADLLSRIPLAVMYREARLQGVPFKLELASDTAKRRFLIARSTLAAFNAYIEASERYAQAHPRAGMAPMRAIMRTQMEMAILWRKRWAGRAGQMPVLAAARQEDRNDIVGADREFCEEMRRFEAWRGERRNPHSRCEDAVVGTCMRIEERRVPGLDNGRFDEWEDLNDWWDRDDVPEAVASLLETLVHDSRAWFKLSGWEASEVEEGLKRWVREYDEYLAQVEHSRRWNEPQPTLHFNRQELAWIQHYKATGRIPEMETRGREPFVLGAGYLRFRRIYAGGDKLRLTHLLPARQQVAA</sequence>
<evidence type="ECO:0000313" key="2">
    <source>
        <dbReference type="EMBL" id="UZD56460.1"/>
    </source>
</evidence>
<keyword evidence="3" id="KW-1185">Reference proteome</keyword>
<dbReference type="PANTHER" id="PTHR33840:SF1">
    <property type="entry name" value="TLE1 PHOSPHOLIPASE DOMAIN-CONTAINING PROTEIN"/>
    <property type="match status" value="1"/>
</dbReference>
<accession>A0ABY6MWR6</accession>
<dbReference type="Pfam" id="PF09994">
    <property type="entry name" value="T6SS_Tle1-like_cat"/>
    <property type="match status" value="1"/>
</dbReference>
<dbReference type="PANTHER" id="PTHR33840">
    <property type="match status" value="1"/>
</dbReference>
<name>A0ABY6MWR6_9BURK</name>
<dbReference type="RefSeq" id="WP_264894507.1">
    <property type="nucleotide sequence ID" value="NZ_CP110257.1"/>
</dbReference>
<dbReference type="InterPro" id="IPR018712">
    <property type="entry name" value="Tle1-like_cat"/>
</dbReference>
<dbReference type="EMBL" id="CP110257">
    <property type="protein sequence ID" value="UZD56460.1"/>
    <property type="molecule type" value="Genomic_DNA"/>
</dbReference>
<reference evidence="2" key="1">
    <citation type="submission" date="2022-10" db="EMBL/GenBank/DDBJ databases">
        <title>Complete genome sequence of Schlegelella aquatica LMG 23380.</title>
        <authorList>
            <person name="Musilova J."/>
            <person name="Kourilova X."/>
            <person name="Bezdicek M."/>
            <person name="Hermankova K."/>
            <person name="Obruca S."/>
            <person name="Sedlar K."/>
        </authorList>
    </citation>
    <scope>NUCLEOTIDE SEQUENCE</scope>
    <source>
        <strain evidence="2">LMG 23380</strain>
    </source>
</reference>
<evidence type="ECO:0000313" key="3">
    <source>
        <dbReference type="Proteomes" id="UP001163266"/>
    </source>
</evidence>
<gene>
    <name evidence="2" type="ORF">OMP39_08705</name>
</gene>
<evidence type="ECO:0000259" key="1">
    <source>
        <dbReference type="Pfam" id="PF09994"/>
    </source>
</evidence>
<feature type="domain" description="T6SS Phospholipase effector Tle1-like catalytic" evidence="1">
    <location>
        <begin position="31"/>
        <end position="103"/>
    </location>
</feature>
<proteinExistence type="predicted"/>